<dbReference type="PRINTS" id="PR01652">
    <property type="entry name" value="SHAPEPROTEIN"/>
</dbReference>
<dbReference type="SUPFAM" id="SSF53067">
    <property type="entry name" value="Actin-like ATPase domain"/>
    <property type="match status" value="1"/>
</dbReference>
<accession>A0A8X6HNB1</accession>
<keyword evidence="4" id="KW-1185">Reference proteome</keyword>
<dbReference type="GO" id="GO:0004181">
    <property type="term" value="F:metallocarboxypeptidase activity"/>
    <property type="evidence" value="ECO:0007669"/>
    <property type="project" value="InterPro"/>
</dbReference>
<dbReference type="SUPFAM" id="SSF55486">
    <property type="entry name" value="Metalloproteases ('zincins'), catalytic domain"/>
    <property type="match status" value="1"/>
</dbReference>
<dbReference type="GO" id="GO:0008360">
    <property type="term" value="P:regulation of cell shape"/>
    <property type="evidence" value="ECO:0007669"/>
    <property type="project" value="UniProtKB-KW"/>
</dbReference>
<dbReference type="InterPro" id="IPR056546">
    <property type="entry name" value="MreB_MamK-like"/>
</dbReference>
<dbReference type="GO" id="GO:0006508">
    <property type="term" value="P:proteolysis"/>
    <property type="evidence" value="ECO:0007669"/>
    <property type="project" value="InterPro"/>
</dbReference>
<organism evidence="3 4">
    <name type="scientific">Trichonephila clavata</name>
    <name type="common">Joro spider</name>
    <name type="synonym">Nephila clavata</name>
    <dbReference type="NCBI Taxonomy" id="2740835"/>
    <lineage>
        <taxon>Eukaryota</taxon>
        <taxon>Metazoa</taxon>
        <taxon>Ecdysozoa</taxon>
        <taxon>Arthropoda</taxon>
        <taxon>Chelicerata</taxon>
        <taxon>Arachnida</taxon>
        <taxon>Araneae</taxon>
        <taxon>Araneomorphae</taxon>
        <taxon>Entelegynae</taxon>
        <taxon>Araneoidea</taxon>
        <taxon>Nephilidae</taxon>
        <taxon>Trichonephila</taxon>
    </lineage>
</organism>
<evidence type="ECO:0000313" key="3">
    <source>
        <dbReference type="EMBL" id="GFR27092.1"/>
    </source>
</evidence>
<evidence type="ECO:0000256" key="1">
    <source>
        <dbReference type="ARBA" id="ARBA00022960"/>
    </source>
</evidence>
<comment type="caution">
    <text evidence="3">The sequence shown here is derived from an EMBL/GenBank/DDBJ whole genome shotgun (WGS) entry which is preliminary data.</text>
</comment>
<dbReference type="PANTHER" id="PTHR34217">
    <property type="entry name" value="METAL-DEPENDENT CARBOXYPEPTIDASE"/>
    <property type="match status" value="1"/>
</dbReference>
<dbReference type="InterPro" id="IPR004753">
    <property type="entry name" value="MreB"/>
</dbReference>
<dbReference type="AlphaFoldDB" id="A0A8X6HNB1"/>
<sequence>MSLLEEIRHEIISHDAIKESLADALGNKKSANTQQLKLIERIHKSNSAVPIDLVKSLSKAKVECQNLWKLSHSETSNLEKLKERFTDLITLIREVASIKSQQLKCSKYDSLLADYDSDITEKNIREVFPKVGKFFSENVDEIIEKQKKDKVTNIQKVATQKQIELGSLCLQQMGIALNEIRTSYYYSIDYDESDFCYGLFSLLRHSGYAIYQKCLAQNSISSPITRHVMYETQGLFMERMIGTSREFIEFIQPHIKEKFAIKGKTNSSVENLHLVFNEINLSSSLKNADEFSLLAHIMLRTRLEQDIINGTLEVKNLHDAWLEGMKHYEIPVKAKNELDTYFQDECWASGVMGYFPIKIIALIAAVQIFSFLKKNHYESLSAIIKGDFSLLISLFASDIAIDLGTANTLVYQKNQGIVLDEPSVVARVKEKGSYVPYAFGKKAKMMLGKTPGEIEAIRPLKDGVIADFKSAEEMLKYFIRSANTKFTVNKPNIIICVPSGSTPVERRAIQDAAESAGANEVFLIEEPMAAAIGAGLRLLNLRVL</sequence>
<evidence type="ECO:0000313" key="4">
    <source>
        <dbReference type="Proteomes" id="UP000887116"/>
    </source>
</evidence>
<protein>
    <submittedName>
        <fullName evidence="3">Cell shape-determining protein MreB</fullName>
    </submittedName>
</protein>
<dbReference type="PANTHER" id="PTHR34217:SF1">
    <property type="entry name" value="CARBOXYPEPTIDASE 1"/>
    <property type="match status" value="1"/>
</dbReference>
<dbReference type="Proteomes" id="UP000887116">
    <property type="component" value="Unassembled WGS sequence"/>
</dbReference>
<dbReference type="OrthoDB" id="2320050at2759"/>
<dbReference type="Gene3D" id="3.30.420.40">
    <property type="match status" value="1"/>
</dbReference>
<name>A0A8X6HNB1_TRICU</name>
<comment type="similarity">
    <text evidence="2">Belongs to the FtsA/MreB family.</text>
</comment>
<keyword evidence="1" id="KW-0133">Cell shape</keyword>
<dbReference type="InterPro" id="IPR043129">
    <property type="entry name" value="ATPase_NBD"/>
</dbReference>
<dbReference type="EMBL" id="BMAO01008869">
    <property type="protein sequence ID" value="GFR27092.1"/>
    <property type="molecule type" value="Genomic_DNA"/>
</dbReference>
<dbReference type="InterPro" id="IPR001333">
    <property type="entry name" value="Peptidase_M32_Taq"/>
</dbReference>
<dbReference type="Pfam" id="PF02074">
    <property type="entry name" value="Peptidase_M32"/>
    <property type="match status" value="1"/>
</dbReference>
<proteinExistence type="inferred from homology"/>
<dbReference type="PROSITE" id="PS52034">
    <property type="entry name" value="PEPTIDASE_M32"/>
    <property type="match status" value="1"/>
</dbReference>
<dbReference type="Gene3D" id="1.10.1370.30">
    <property type="match status" value="1"/>
</dbReference>
<reference evidence="3" key="1">
    <citation type="submission" date="2020-07" db="EMBL/GenBank/DDBJ databases">
        <title>Multicomponent nature underlies the extraordinary mechanical properties of spider dragline silk.</title>
        <authorList>
            <person name="Kono N."/>
            <person name="Nakamura H."/>
            <person name="Mori M."/>
            <person name="Yoshida Y."/>
            <person name="Ohtoshi R."/>
            <person name="Malay A.D."/>
            <person name="Moran D.A.P."/>
            <person name="Tomita M."/>
            <person name="Numata K."/>
            <person name="Arakawa K."/>
        </authorList>
    </citation>
    <scope>NUCLEOTIDE SEQUENCE</scope>
</reference>
<gene>
    <name evidence="3" type="primary">mreB</name>
    <name evidence="3" type="ORF">TNCT_596811</name>
</gene>
<dbReference type="Pfam" id="PF06723">
    <property type="entry name" value="MreB_Mbl"/>
    <property type="match status" value="1"/>
</dbReference>
<evidence type="ECO:0000256" key="2">
    <source>
        <dbReference type="ARBA" id="ARBA00023458"/>
    </source>
</evidence>
<dbReference type="GO" id="GO:0000902">
    <property type="term" value="P:cell morphogenesis"/>
    <property type="evidence" value="ECO:0007669"/>
    <property type="project" value="InterPro"/>
</dbReference>